<evidence type="ECO:0000313" key="3">
    <source>
        <dbReference type="Proteomes" id="UP001278766"/>
    </source>
</evidence>
<keyword evidence="1" id="KW-1133">Transmembrane helix</keyword>
<dbReference type="EMBL" id="JAUEPN010000003">
    <property type="protein sequence ID" value="KAK3296765.1"/>
    <property type="molecule type" value="Genomic_DNA"/>
</dbReference>
<name>A0AAE0LTJ3_9PEZI</name>
<feature type="transmembrane region" description="Helical" evidence="1">
    <location>
        <begin position="28"/>
        <end position="47"/>
    </location>
</feature>
<gene>
    <name evidence="2" type="ORF">B0H64DRAFT_108898</name>
</gene>
<protein>
    <submittedName>
        <fullName evidence="2">Uncharacterized protein</fullName>
    </submittedName>
</protein>
<sequence length="150" mass="16435">MWMGGGTKARGSGTFPLICRRSCIQPRILALGPFSIFCIPAGIPIAMPRPSHSNLGARLIMEGGRETIEQSLTEPTFQAFEHRQGLPHTKRPRPEKFNHSNPFLPGEPAPSFMFLASTPCLTCLIEKPGTVLSPRCPSYCPRLSFLSPTS</sequence>
<keyword evidence="3" id="KW-1185">Reference proteome</keyword>
<proteinExistence type="predicted"/>
<dbReference type="Proteomes" id="UP001278766">
    <property type="component" value="Unassembled WGS sequence"/>
</dbReference>
<reference evidence="2" key="2">
    <citation type="submission" date="2023-06" db="EMBL/GenBank/DDBJ databases">
        <authorList>
            <consortium name="Lawrence Berkeley National Laboratory"/>
            <person name="Haridas S."/>
            <person name="Hensen N."/>
            <person name="Bonometti L."/>
            <person name="Westerberg I."/>
            <person name="Brannstrom I.O."/>
            <person name="Guillou S."/>
            <person name="Cros-Aarteil S."/>
            <person name="Calhoun S."/>
            <person name="Kuo A."/>
            <person name="Mondo S."/>
            <person name="Pangilinan J."/>
            <person name="Riley R."/>
            <person name="Labutti K."/>
            <person name="Andreopoulos B."/>
            <person name="Lipzen A."/>
            <person name="Chen C."/>
            <person name="Yanf M."/>
            <person name="Daum C."/>
            <person name="Ng V."/>
            <person name="Clum A."/>
            <person name="Steindorff A."/>
            <person name="Ohm R."/>
            <person name="Martin F."/>
            <person name="Silar P."/>
            <person name="Natvig D."/>
            <person name="Lalanne C."/>
            <person name="Gautier V."/>
            <person name="Ament-Velasquez S.L."/>
            <person name="Kruys A."/>
            <person name="Hutchinson M.I."/>
            <person name="Powell A.J."/>
            <person name="Barry K."/>
            <person name="Miller A.N."/>
            <person name="Grigoriev I.V."/>
            <person name="Debuchy R."/>
            <person name="Gladieux P."/>
            <person name="Thoren M.H."/>
            <person name="Johannesson H."/>
        </authorList>
    </citation>
    <scope>NUCLEOTIDE SEQUENCE</scope>
    <source>
        <strain evidence="2">CBS 168.71</strain>
    </source>
</reference>
<evidence type="ECO:0000313" key="2">
    <source>
        <dbReference type="EMBL" id="KAK3296765.1"/>
    </source>
</evidence>
<accession>A0AAE0LTJ3</accession>
<keyword evidence="1" id="KW-0472">Membrane</keyword>
<dbReference type="AlphaFoldDB" id="A0AAE0LTJ3"/>
<organism evidence="2 3">
    <name type="scientific">Chaetomium fimeti</name>
    <dbReference type="NCBI Taxonomy" id="1854472"/>
    <lineage>
        <taxon>Eukaryota</taxon>
        <taxon>Fungi</taxon>
        <taxon>Dikarya</taxon>
        <taxon>Ascomycota</taxon>
        <taxon>Pezizomycotina</taxon>
        <taxon>Sordariomycetes</taxon>
        <taxon>Sordariomycetidae</taxon>
        <taxon>Sordariales</taxon>
        <taxon>Chaetomiaceae</taxon>
        <taxon>Chaetomium</taxon>
    </lineage>
</organism>
<dbReference type="RefSeq" id="XP_062660279.1">
    <property type="nucleotide sequence ID" value="XM_062797765.1"/>
</dbReference>
<comment type="caution">
    <text evidence="2">The sequence shown here is derived from an EMBL/GenBank/DDBJ whole genome shotgun (WGS) entry which is preliminary data.</text>
</comment>
<keyword evidence="1" id="KW-0812">Transmembrane</keyword>
<dbReference type="GeneID" id="87834713"/>
<evidence type="ECO:0000256" key="1">
    <source>
        <dbReference type="SAM" id="Phobius"/>
    </source>
</evidence>
<reference evidence="2" key="1">
    <citation type="journal article" date="2023" name="Mol. Phylogenet. Evol.">
        <title>Genome-scale phylogeny and comparative genomics of the fungal order Sordariales.</title>
        <authorList>
            <person name="Hensen N."/>
            <person name="Bonometti L."/>
            <person name="Westerberg I."/>
            <person name="Brannstrom I.O."/>
            <person name="Guillou S."/>
            <person name="Cros-Aarteil S."/>
            <person name="Calhoun S."/>
            <person name="Haridas S."/>
            <person name="Kuo A."/>
            <person name="Mondo S."/>
            <person name="Pangilinan J."/>
            <person name="Riley R."/>
            <person name="LaButti K."/>
            <person name="Andreopoulos B."/>
            <person name="Lipzen A."/>
            <person name="Chen C."/>
            <person name="Yan M."/>
            <person name="Daum C."/>
            <person name="Ng V."/>
            <person name="Clum A."/>
            <person name="Steindorff A."/>
            <person name="Ohm R.A."/>
            <person name="Martin F."/>
            <person name="Silar P."/>
            <person name="Natvig D.O."/>
            <person name="Lalanne C."/>
            <person name="Gautier V."/>
            <person name="Ament-Velasquez S.L."/>
            <person name="Kruys A."/>
            <person name="Hutchinson M.I."/>
            <person name="Powell A.J."/>
            <person name="Barry K."/>
            <person name="Miller A.N."/>
            <person name="Grigoriev I.V."/>
            <person name="Debuchy R."/>
            <person name="Gladieux P."/>
            <person name="Hiltunen Thoren M."/>
            <person name="Johannesson H."/>
        </authorList>
    </citation>
    <scope>NUCLEOTIDE SEQUENCE</scope>
    <source>
        <strain evidence="2">CBS 168.71</strain>
    </source>
</reference>